<gene>
    <name evidence="2" type="ORF">GW570_10330</name>
</gene>
<reference evidence="2 3" key="1">
    <citation type="journal article" date="2020" name="Mol. Plant Pathol.">
        <title>Plasmid composition and the chpG gene determine the virulence level of Clavibacter capsici natural isolates in pepper.</title>
        <authorList>
            <person name="Hwang I.S."/>
            <person name="Lee H.M."/>
            <person name="Oh E.J."/>
            <person name="Lee S."/>
            <person name="Heu S."/>
            <person name="Oh C.S."/>
        </authorList>
    </citation>
    <scope>NUCLEOTIDE SEQUENCE [LARGE SCALE GENOMIC DNA]</scope>
    <source>
        <strain evidence="2 3">1101</strain>
    </source>
</reference>
<dbReference type="Proteomes" id="UP000503164">
    <property type="component" value="Chromosome"/>
</dbReference>
<keyword evidence="1" id="KW-1133">Transmembrane helix</keyword>
<keyword evidence="1" id="KW-0812">Transmembrane</keyword>
<evidence type="ECO:0000256" key="1">
    <source>
        <dbReference type="SAM" id="Phobius"/>
    </source>
</evidence>
<feature type="transmembrane region" description="Helical" evidence="1">
    <location>
        <begin position="43"/>
        <end position="62"/>
    </location>
</feature>
<feature type="transmembrane region" description="Helical" evidence="1">
    <location>
        <begin position="16"/>
        <end position="37"/>
    </location>
</feature>
<protein>
    <submittedName>
        <fullName evidence="2">Uncharacterized protein</fullName>
    </submittedName>
</protein>
<evidence type="ECO:0000313" key="2">
    <source>
        <dbReference type="EMBL" id="QIS45454.1"/>
    </source>
</evidence>
<name>A0AAE6XRP1_9MICO</name>
<dbReference type="EMBL" id="CP048049">
    <property type="protein sequence ID" value="QIS45454.1"/>
    <property type="molecule type" value="Genomic_DNA"/>
</dbReference>
<proteinExistence type="predicted"/>
<evidence type="ECO:0000313" key="3">
    <source>
        <dbReference type="Proteomes" id="UP000503164"/>
    </source>
</evidence>
<keyword evidence="3" id="KW-1185">Reference proteome</keyword>
<accession>A0AAE6XRP1</accession>
<keyword evidence="1" id="KW-0472">Membrane</keyword>
<dbReference type="RefSeq" id="WP_053774899.1">
    <property type="nucleotide sequence ID" value="NZ_CP012573.1"/>
</dbReference>
<organism evidence="2 3">
    <name type="scientific">Clavibacter capsici</name>
    <dbReference type="NCBI Taxonomy" id="1874630"/>
    <lineage>
        <taxon>Bacteria</taxon>
        <taxon>Bacillati</taxon>
        <taxon>Actinomycetota</taxon>
        <taxon>Actinomycetes</taxon>
        <taxon>Micrococcales</taxon>
        <taxon>Microbacteriaceae</taxon>
        <taxon>Clavibacter</taxon>
    </lineage>
</organism>
<sequence>MTPDELRRRRIRAARVAAILSAFYLVSQLVIVPLVAGRPAADQAAPAAVWAVLLFGFAYWVTMAQHRRGRDRD</sequence>
<dbReference type="AlphaFoldDB" id="A0AAE6XRP1"/>